<dbReference type="OrthoDB" id="9803078at2"/>
<dbReference type="KEGG" id="fro:AALO17_04140"/>
<dbReference type="EMBL" id="MPJZ01000053">
    <property type="protein sequence ID" value="OLU45048.1"/>
    <property type="molecule type" value="Genomic_DNA"/>
</dbReference>
<dbReference type="InterPro" id="IPR002912">
    <property type="entry name" value="ACT_dom"/>
</dbReference>
<evidence type="ECO:0000313" key="5">
    <source>
        <dbReference type="Proteomes" id="UP000186758"/>
    </source>
</evidence>
<dbReference type="PROSITE" id="PS51671">
    <property type="entry name" value="ACT"/>
    <property type="match status" value="1"/>
</dbReference>
<gene>
    <name evidence="2" type="ORF">AALO17_04140</name>
    <name evidence="3" type="ORF">BO223_06025</name>
</gene>
<sequence length="89" mass="9537">MKAVITVVGADRTGILALVASECAARNCNILDVSQTIVDGVFTMTMIADMDGLTESFEAFADHMETVGAENDLAVRVMNRAIFKAMHSI</sequence>
<dbReference type="NCBIfam" id="NF001220">
    <property type="entry name" value="PRK00194.1"/>
    <property type="match status" value="1"/>
</dbReference>
<evidence type="ECO:0000313" key="2">
    <source>
        <dbReference type="EMBL" id="AMK53548.1"/>
    </source>
</evidence>
<dbReference type="EMBL" id="CP011391">
    <property type="protein sequence ID" value="AMK53548.1"/>
    <property type="molecule type" value="Genomic_DNA"/>
</dbReference>
<dbReference type="PANTHER" id="PTHR34875:SF6">
    <property type="entry name" value="UPF0237 PROTEIN MJ1558"/>
    <property type="match status" value="1"/>
</dbReference>
<protein>
    <recommendedName>
        <fullName evidence="1">ACT domain-containing protein</fullName>
    </recommendedName>
</protein>
<dbReference type="Gene3D" id="3.30.70.260">
    <property type="match status" value="1"/>
</dbReference>
<dbReference type="Proteomes" id="UP000186758">
    <property type="component" value="Unassembled WGS sequence"/>
</dbReference>
<dbReference type="InterPro" id="IPR050990">
    <property type="entry name" value="UPF0237/GcvR_regulator"/>
</dbReference>
<dbReference type="RefSeq" id="WP_067554804.1">
    <property type="nucleotide sequence ID" value="NZ_CAJTBG010000005.1"/>
</dbReference>
<dbReference type="InterPro" id="IPR022986">
    <property type="entry name" value="UPF0237_ACT"/>
</dbReference>
<keyword evidence="4" id="KW-1185">Reference proteome</keyword>
<proteinExistence type="predicted"/>
<dbReference type="Proteomes" id="UP000069771">
    <property type="component" value="Chromosome"/>
</dbReference>
<organism evidence="2 4">
    <name type="scientific">Faecalibaculum rodentium</name>
    <dbReference type="NCBI Taxonomy" id="1702221"/>
    <lineage>
        <taxon>Bacteria</taxon>
        <taxon>Bacillati</taxon>
        <taxon>Bacillota</taxon>
        <taxon>Erysipelotrichia</taxon>
        <taxon>Erysipelotrichales</taxon>
        <taxon>Erysipelotrichaceae</taxon>
        <taxon>Faecalibaculum</taxon>
    </lineage>
</organism>
<dbReference type="PANTHER" id="PTHR34875">
    <property type="entry name" value="UPF0237 PROTEIN MJ1558"/>
    <property type="match status" value="1"/>
</dbReference>
<dbReference type="CDD" id="cd04872">
    <property type="entry name" value="ACT_1ZPV"/>
    <property type="match status" value="1"/>
</dbReference>
<evidence type="ECO:0000259" key="1">
    <source>
        <dbReference type="PROSITE" id="PS51671"/>
    </source>
</evidence>
<dbReference type="GeneID" id="78477267"/>
<name>A0A140DSC1_9FIRM</name>
<reference evidence="2 4" key="1">
    <citation type="journal article" date="2016" name="Gut Pathog.">
        <title>Whole genome sequencing of "Faecalibaculum rodentium" ALO17, isolated from C57BL/6J laboratory mouse feces.</title>
        <authorList>
            <person name="Lim S."/>
            <person name="Chang D.H."/>
            <person name="Ahn S."/>
            <person name="Kim B.C."/>
        </authorList>
    </citation>
    <scope>NUCLEOTIDE SEQUENCE [LARGE SCALE GENOMIC DNA]</scope>
    <source>
        <strain evidence="2 4">Alo17</strain>
    </source>
</reference>
<dbReference type="Pfam" id="PF13740">
    <property type="entry name" value="ACT_6"/>
    <property type="match status" value="1"/>
</dbReference>
<dbReference type="PATRIC" id="fig|1702221.3.peg.398"/>
<accession>A0A140DSC1</accession>
<evidence type="ECO:0000313" key="3">
    <source>
        <dbReference type="EMBL" id="OLU45048.1"/>
    </source>
</evidence>
<dbReference type="STRING" id="1702221.AALO17_04140"/>
<dbReference type="AlphaFoldDB" id="A0A140DSC1"/>
<evidence type="ECO:0000313" key="4">
    <source>
        <dbReference type="Proteomes" id="UP000069771"/>
    </source>
</evidence>
<dbReference type="InterPro" id="IPR045865">
    <property type="entry name" value="ACT-like_dom_sf"/>
</dbReference>
<dbReference type="SUPFAM" id="SSF55021">
    <property type="entry name" value="ACT-like"/>
    <property type="match status" value="1"/>
</dbReference>
<reference evidence="3 5" key="2">
    <citation type="submission" date="2016-11" db="EMBL/GenBank/DDBJ databases">
        <title>Description of two novel members of the family Erysipelotrichaceae: Ileibacterium lipovorans gen. nov., sp. nov. and Dubosiella newyorkensis, gen. nov., sp. nov.</title>
        <authorList>
            <person name="Cox L.M."/>
            <person name="Sohn J."/>
            <person name="Tyrrell K.L."/>
            <person name="Citron D.M."/>
            <person name="Lawson P.A."/>
            <person name="Patel N.B."/>
            <person name="Iizumi T."/>
            <person name="Perez-Perez G.I."/>
            <person name="Goldstein E.J."/>
            <person name="Blaser M.J."/>
        </authorList>
    </citation>
    <scope>NUCLEOTIDE SEQUENCE [LARGE SCALE GENOMIC DNA]</scope>
    <source>
        <strain evidence="3 5">NYU-BL-K8</strain>
    </source>
</reference>
<feature type="domain" description="ACT" evidence="1">
    <location>
        <begin position="4"/>
        <end position="80"/>
    </location>
</feature>